<dbReference type="GO" id="GO:0048306">
    <property type="term" value="F:calcium-dependent protein binding"/>
    <property type="evidence" value="ECO:0007669"/>
    <property type="project" value="InterPro"/>
</dbReference>
<evidence type="ECO:0000313" key="6">
    <source>
        <dbReference type="Ensembl" id="ENSRNOP00000100928.1"/>
    </source>
</evidence>
<feature type="region of interest" description="Disordered" evidence="4">
    <location>
        <begin position="1"/>
        <end position="20"/>
    </location>
</feature>
<evidence type="ECO:0000313" key="5">
    <source>
        <dbReference type="EMBL" id="AAP92594.1"/>
    </source>
</evidence>
<protein>
    <recommendedName>
        <fullName evidence="2">S100P-binding protein</fullName>
    </recommendedName>
</protein>
<reference evidence="7" key="4">
    <citation type="submission" date="2024-01" db="EMBL/GenBank/DDBJ databases">
        <title>GRCr8: a new rat reference genome assembly contstructed from accurate long reads and long range scaffolding.</title>
        <authorList>
            <person name="Doris P.A."/>
            <person name="Kalbfleisch T."/>
            <person name="Li K."/>
            <person name="Howe K."/>
            <person name="Wood J."/>
        </authorList>
    </citation>
    <scope>NUCLEOTIDE SEQUENCE [LARGE SCALE GENOMIC DNA]</scope>
    <source>
        <strain evidence="7">Brown Norway</strain>
    </source>
</reference>
<dbReference type="InterPro" id="IPR026097">
    <property type="entry name" value="S100PBP"/>
</dbReference>
<keyword evidence="3" id="KW-0539">Nucleus</keyword>
<dbReference type="Ensembl" id="ENSRNOT00000147490.1">
    <property type="protein sequence ID" value="ENSRNOP00000100928.1"/>
    <property type="gene ID" value="ENSRNOG00000085905.1"/>
</dbReference>
<evidence type="ECO:0000256" key="1">
    <source>
        <dbReference type="ARBA" id="ARBA00004123"/>
    </source>
</evidence>
<accession>Q7TP55</accession>
<dbReference type="GeneTree" id="ENSGT00390000007209"/>
<dbReference type="GO" id="GO:0005634">
    <property type="term" value="C:nucleus"/>
    <property type="evidence" value="ECO:0007669"/>
    <property type="project" value="UniProtKB-SubCell"/>
</dbReference>
<dbReference type="AlphaFoldDB" id="Q7TP55"/>
<proteinExistence type="evidence at transcript level"/>
<reference evidence="5" key="1">
    <citation type="submission" date="2003-06" db="EMBL/GenBank/DDBJ databases">
        <title>Liver regeneration after PH.</title>
        <authorList>
            <person name="Xu C.S."/>
            <person name="Li W.Q."/>
            <person name="Li Y.C."/>
            <person name="Zhao L.F."/>
            <person name="Ma H."/>
            <person name="Wang L."/>
            <person name="Wang S.F."/>
            <person name="Han H.P."/>
            <person name="Wang G.P."/>
            <person name="Chai L.Q."/>
            <person name="Yuan J.Y."/>
            <person name="Yang K.J."/>
            <person name="Chang C.F."/>
            <person name="Yan H.M."/>
            <person name="Shi J.B."/>
            <person name="Rahman S."/>
            <person name="Wang Q.N."/>
            <person name="Zhang J.B."/>
        </authorList>
    </citation>
    <scope>NUCLEOTIDE SEQUENCE</scope>
</reference>
<dbReference type="PANTHER" id="PTHR14455">
    <property type="entry name" value="ASKOPOS"/>
    <property type="match status" value="1"/>
</dbReference>
<comment type="subcellular location">
    <subcellularLocation>
        <location evidence="1">Nucleus</location>
    </subcellularLocation>
</comment>
<dbReference type="EMBL" id="AY325193">
    <property type="protein sequence ID" value="AAP92594.1"/>
    <property type="molecule type" value="mRNA"/>
</dbReference>
<dbReference type="Proteomes" id="UP000002494">
    <property type="component" value="Chromosome 18"/>
</dbReference>
<reference evidence="7" key="3">
    <citation type="submission" date="2023-12" db="EMBL/GenBank/DDBJ databases">
        <authorList>
            <consortium name="Genome Reference Consortium"/>
            <person name="Doris P.A."/>
            <person name="Kalbfleisch T."/>
            <person name="Li K."/>
            <person name="Howe K."/>
            <person name="Wood J."/>
        </authorList>
    </citation>
    <scope>NUCLEOTIDE SEQUENCE [LARGE SCALE GENOMIC DNA]</scope>
    <source>
        <strain evidence="7">Brown Norway</strain>
    </source>
</reference>
<keyword evidence="7" id="KW-1185">Reference proteome</keyword>
<reference evidence="6" key="5">
    <citation type="submission" date="2025-05" db="UniProtKB">
        <authorList>
            <consortium name="Ensembl"/>
        </authorList>
    </citation>
    <scope>IDENTIFICATION</scope>
    <source>
        <strain evidence="6">Brown Norway</strain>
    </source>
</reference>
<evidence type="ECO:0000313" key="7">
    <source>
        <dbReference type="Proteomes" id="UP000002494"/>
    </source>
</evidence>
<organism evidence="5">
    <name type="scientific">Rattus norvegicus</name>
    <name type="common">Rat</name>
    <dbReference type="NCBI Taxonomy" id="10116"/>
    <lineage>
        <taxon>Eukaryota</taxon>
        <taxon>Metazoa</taxon>
        <taxon>Chordata</taxon>
        <taxon>Craniata</taxon>
        <taxon>Vertebrata</taxon>
        <taxon>Euteleostomi</taxon>
        <taxon>Mammalia</taxon>
        <taxon>Eutheria</taxon>
        <taxon>Euarchontoglires</taxon>
        <taxon>Glires</taxon>
        <taxon>Rodentia</taxon>
        <taxon>Myomorpha</taxon>
        <taxon>Muroidea</taxon>
        <taxon>Muridae</taxon>
        <taxon>Murinae</taxon>
        <taxon>Rattus</taxon>
    </lineage>
</organism>
<evidence type="ECO:0000256" key="4">
    <source>
        <dbReference type="SAM" id="MobiDB-lite"/>
    </source>
</evidence>
<sequence>MESAFDPIPQQPVPAPVVKMRPRSRKTEVFYLSKVIAHIEDPGDSNQDMTCSLLPSEQSSGTSFLPKDNASFSWGSSDEDELDNSLLEFSDGEEDDGHFSFAEEEIEMLLKDDDVCDPVLDKDGILLEAKKNVPDMDRRPSLLPVGFITPKEENSWLKISVPNTKKKNTGSGTAQEEQEGPLKSFLVLECWLCTEIEEKCGYRDPMLCASMPPSGPISEDLECKRLLTTNNTYGLPEEQWTLAWAGARNTPSRFSLTPFEILYGASTPLTVLDDVTEPTCHSNNDLYARLKDLQVIQKEICSELAAAYALGTPETSHQFQVGDLATYDGTEPRYLSLTGKDRTWCC</sequence>
<evidence type="ECO:0000256" key="3">
    <source>
        <dbReference type="ARBA" id="ARBA00023242"/>
    </source>
</evidence>
<dbReference type="PANTHER" id="PTHR14455:SF0">
    <property type="entry name" value="S100P-BINDING PROTEIN"/>
    <property type="match status" value="1"/>
</dbReference>
<reference evidence="6" key="2">
    <citation type="journal article" date="2004" name="Nature">
        <title>Genome sequence of the Brown Norway rat yields insights into mammalian evolution.</title>
        <authorList>
            <consortium name="Rat Genome Sequencing Project Consortium"/>
            <person name="Gibbs R.A."/>
            <person name="Weinstock G.M."/>
            <person name="Metzker M.L."/>
            <person name="Muzny D.M."/>
            <person name="Sodergren E.J."/>
            <person name="Scherer S."/>
            <person name="Scott G."/>
            <person name="Steffen D."/>
            <person name="Worley K.C."/>
            <person name="Burch P.E."/>
            <person name="Okwuonu G."/>
            <person name="Hines S."/>
            <person name="Lewis L."/>
            <person name="Deramo C."/>
            <person name="Delgado O."/>
            <person name="Dugan-Rocha S."/>
            <person name="Miner G."/>
            <person name="Morgan M."/>
            <person name="Hawes A."/>
            <person name="Gill R."/>
            <person name="Holt R.A."/>
            <person name="Adams M.D."/>
            <person name="Amanatides P.G."/>
            <person name="Baden-Tillson H."/>
            <person name="Barnstead M."/>
            <person name="Chin S."/>
            <person name="Evans C.A."/>
            <person name="Ferriera S."/>
            <person name="Fosler C."/>
            <person name="Glodek A."/>
            <person name="Gu Z."/>
            <person name="Jennings D."/>
            <person name="Kraft C.L."/>
            <person name="Nguyen T."/>
            <person name="Pfannkoch C.M."/>
            <person name="Sitter C."/>
            <person name="Sutton G.G."/>
            <person name="Venter J.C."/>
            <person name="Woodage T."/>
            <person name="Smith D."/>
            <person name="Lee H.-M."/>
            <person name="Gustafson E."/>
            <person name="Cahill P."/>
            <person name="Kana A."/>
            <person name="Doucette-Stamm L."/>
            <person name="Weinstock K."/>
            <person name="Fechtel K."/>
            <person name="Weiss R.B."/>
            <person name="Dunn D.M."/>
            <person name="Green E.D."/>
            <person name="Blakesley R.W."/>
            <person name="Bouffard G.G."/>
            <person name="De Jong P.J."/>
            <person name="Osoegawa K."/>
            <person name="Zhu B."/>
            <person name="Marra M."/>
            <person name="Schein J."/>
            <person name="Bosdet I."/>
            <person name="Fjell C."/>
            <person name="Jones S."/>
            <person name="Krzywinski M."/>
            <person name="Mathewson C."/>
            <person name="Siddiqui A."/>
            <person name="Wye N."/>
            <person name="McPherson J."/>
            <person name="Zhao S."/>
            <person name="Fraser C.M."/>
            <person name="Shetty J."/>
            <person name="Shatsman S."/>
            <person name="Geer K."/>
            <person name="Chen Y."/>
            <person name="Abramzon S."/>
            <person name="Nierman W.C."/>
            <person name="Havlak P.H."/>
            <person name="Chen R."/>
            <person name="Durbin K.J."/>
            <person name="Egan A."/>
            <person name="Ren Y."/>
            <person name="Song X.-Z."/>
            <person name="Li B."/>
            <person name="Liu Y."/>
            <person name="Qin X."/>
            <person name="Cawley S."/>
            <person name="Cooney A.J."/>
            <person name="D'Souza L.M."/>
            <person name="Martin K."/>
            <person name="Wu J.Q."/>
            <person name="Gonzalez-Garay M.L."/>
            <person name="Jackson A.R."/>
            <person name="Kalafus K.J."/>
            <person name="McLeod M.P."/>
            <person name="Milosavljevic A."/>
            <person name="Virk D."/>
            <person name="Volkov A."/>
            <person name="Wheeler D.A."/>
            <person name="Zhang Z."/>
            <person name="Bailey J.A."/>
            <person name="Eichler E.E."/>
            <person name="Tuzun E."/>
            <person name="Birney E."/>
            <person name="Mongin E."/>
            <person name="Ureta-Vidal A."/>
            <person name="Woodwark C."/>
            <person name="Zdobnov E."/>
            <person name="Bork P."/>
            <person name="Suyama M."/>
            <person name="Torrents D."/>
            <person name="Alexandersson M."/>
            <person name="Trask B.J."/>
            <person name="Young J.M."/>
            <person name="Huang H."/>
            <person name="Wang H."/>
            <person name="Xing H."/>
            <person name="Daniels S."/>
            <person name="Gietzen D."/>
            <person name="Schmidt J."/>
            <person name="Stevens K."/>
            <person name="Vitt U."/>
            <person name="Wingrove J."/>
            <person name="Camara F."/>
            <person name="Mar Alba M."/>
            <person name="Abril J.F."/>
            <person name="Guigo R."/>
            <person name="Smit A."/>
            <person name="Dubchak I."/>
            <person name="Rubin E.M."/>
            <person name="Couronne O."/>
            <person name="Poliakov A."/>
            <person name="Huebner N."/>
            <person name="Ganten D."/>
            <person name="Goesele C."/>
            <person name="Hummel O."/>
            <person name="Kreitler T."/>
            <person name="Lee Y.-A."/>
            <person name="Monti J."/>
            <person name="Schulz H."/>
            <person name="Zimdahl H."/>
            <person name="Himmelbauer H."/>
            <person name="Lehrach H."/>
            <person name="Jacob H.J."/>
            <person name="Bromberg S."/>
            <person name="Gullings-Handley J."/>
            <person name="Jensen-Seaman M.I."/>
            <person name="Kwitek A.E."/>
            <person name="Lazar J."/>
            <person name="Pasko D."/>
            <person name="Tonellato P.J."/>
            <person name="Twigger S."/>
            <person name="Ponting C.P."/>
            <person name="Duarte J.M."/>
            <person name="Rice S."/>
            <person name="Goodstadt L."/>
            <person name="Beatson S.A."/>
            <person name="Emes R.D."/>
            <person name="Winter E.E."/>
            <person name="Webber C."/>
            <person name="Brandt P."/>
            <person name="Nyakatura G."/>
            <person name="Adetobi M."/>
            <person name="Chiaromonte F."/>
            <person name="Elnitski L."/>
            <person name="Eswara P."/>
            <person name="Hardison R.C."/>
            <person name="Hou M."/>
            <person name="Kolbe D."/>
            <person name="Makova K."/>
            <person name="Miller W."/>
            <person name="Nekrutenko A."/>
            <person name="Riemer C."/>
            <person name="Schwartz S."/>
            <person name="Taylor J."/>
            <person name="Yang S."/>
            <person name="Zhang Y."/>
            <person name="Lindpaintner K."/>
            <person name="Andrews T.D."/>
            <person name="Caccamo M."/>
            <person name="Clamp M."/>
            <person name="Clarke L."/>
            <person name="Curwen V."/>
            <person name="Durbin R.M."/>
            <person name="Eyras E."/>
            <person name="Searle S.M."/>
            <person name="Cooper G.M."/>
            <person name="Batzoglou S."/>
            <person name="Brudno M."/>
            <person name="Sidow A."/>
            <person name="Stone E.A."/>
            <person name="Payseur B.A."/>
            <person name="Bourque G."/>
            <person name="Lopez-Otin C."/>
            <person name="Puente X.S."/>
            <person name="Chakrabarti K."/>
            <person name="Chatterji S."/>
            <person name="Dewey C."/>
            <person name="Pachter L."/>
            <person name="Bray N."/>
            <person name="Yap V.B."/>
            <person name="Caspi A."/>
            <person name="Tesler G."/>
            <person name="Pevzner P.A."/>
            <person name="Haussler D."/>
            <person name="Roskin K.M."/>
            <person name="Baertsch R."/>
            <person name="Clawson H."/>
            <person name="Furey T.S."/>
            <person name="Hinrichs A.S."/>
            <person name="Karolchik D."/>
            <person name="Kent W.J."/>
            <person name="Rosenbloom K.R."/>
            <person name="Trumbower H."/>
            <person name="Weirauch M."/>
            <person name="Cooper D.N."/>
            <person name="Stenson P.D."/>
            <person name="Ma B."/>
            <person name="Brent M."/>
            <person name="Arumugam M."/>
            <person name="Shteynberg D."/>
            <person name="Copley R.R."/>
            <person name="Taylor M.S."/>
            <person name="Riethman H."/>
            <person name="Mudunuri U."/>
            <person name="Peterson J."/>
            <person name="Guyer M."/>
            <person name="Felsenfeld A."/>
            <person name="Old S."/>
            <person name="Mockrin S."/>
            <person name="Collins F.S."/>
        </authorList>
    </citation>
    <scope>NUCLEOTIDE SEQUENCE [LARGE SCALE GENOMIC DNA]</scope>
    <source>
        <strain evidence="6">Brown Norway</strain>
    </source>
</reference>
<dbReference type="Pfam" id="PF15427">
    <property type="entry name" value="S100PBPR"/>
    <property type="match status" value="1"/>
</dbReference>
<evidence type="ECO:0000256" key="2">
    <source>
        <dbReference type="ARBA" id="ARBA00020595"/>
    </source>
</evidence>
<name>Q7TP55_RAT</name>